<proteinExistence type="predicted"/>
<name>A0A829YN65_9GAMM</name>
<keyword evidence="3 5" id="KW-1133">Transmembrane helix</keyword>
<evidence type="ECO:0000313" key="8">
    <source>
        <dbReference type="Proteomes" id="UP000445000"/>
    </source>
</evidence>
<dbReference type="InterPro" id="IPR006977">
    <property type="entry name" value="Yip1_dom"/>
</dbReference>
<gene>
    <name evidence="7" type="ORF">GCM10011487_65990</name>
</gene>
<sequence>MDLNKLMARAKAILLSPKSEWPVIAGEPTTVADLYKGYAIWLAAIPAIFTFLKMSVIGTSVMFAGTIRIGIGAGLSSMVMSYVLALAMLYVLALIVDALAPTFGGQKNSIQAFKVIVYAYTASWIAGIAQILPTWLGVLLMIAGGIYSIYLMYLGLPQTMKCPPEKAAGYTAVIVIIAIVVGAVIGVVVGSVAGVGSMMAGTTYNSSSDDDDVQFDEDSALGKAQKWAEEMEAANKKLEDAQKSGDQGAQEEAMKAVFGAALGGGQQVESLAPDRLKSFVPEELAGLNRSSLSAERNGAMGLQVSTATATYSNDSGREVRLEITDAGSAKGLLGLASWAGVEGEREENGRREKTFREDDRLMHEEWDSNASQGQYTVVVGDRFTVKIEGAADSVAELREAAEQLDLDGLADLRTEGVKN</sequence>
<evidence type="ECO:0000256" key="5">
    <source>
        <dbReference type="SAM" id="Phobius"/>
    </source>
</evidence>
<feature type="transmembrane region" description="Helical" evidence="5">
    <location>
        <begin position="79"/>
        <end position="100"/>
    </location>
</feature>
<dbReference type="GO" id="GO:0016020">
    <property type="term" value="C:membrane"/>
    <property type="evidence" value="ECO:0007669"/>
    <property type="project" value="UniProtKB-SubCell"/>
</dbReference>
<comment type="subcellular location">
    <subcellularLocation>
        <location evidence="1">Membrane</location>
        <topology evidence="1">Multi-pass membrane protein</topology>
    </subcellularLocation>
</comment>
<dbReference type="Pfam" id="PF04893">
    <property type="entry name" value="Yip1"/>
    <property type="match status" value="1"/>
</dbReference>
<dbReference type="Proteomes" id="UP000445000">
    <property type="component" value="Unassembled WGS sequence"/>
</dbReference>
<reference evidence="8" key="1">
    <citation type="submission" date="2020-01" db="EMBL/GenBank/DDBJ databases">
        <title>'Steroidobacter agaridevorans' sp. nov., agar-degrading bacteria isolated from rhizosphere soils.</title>
        <authorList>
            <person name="Ikenaga M."/>
            <person name="Kataoka M."/>
            <person name="Murouchi A."/>
            <person name="Katsuragi S."/>
            <person name="Sakai M."/>
        </authorList>
    </citation>
    <scope>NUCLEOTIDE SEQUENCE [LARGE SCALE GENOMIC DNA]</scope>
    <source>
        <strain evidence="8">YU21-B</strain>
    </source>
</reference>
<keyword evidence="4 5" id="KW-0472">Membrane</keyword>
<protein>
    <recommendedName>
        <fullName evidence="6">Yip1 domain-containing protein</fullName>
    </recommendedName>
</protein>
<comment type="caution">
    <text evidence="7">The sequence shown here is derived from an EMBL/GenBank/DDBJ whole genome shotgun (WGS) entry which is preliminary data.</text>
</comment>
<feature type="transmembrane region" description="Helical" evidence="5">
    <location>
        <begin position="112"/>
        <end position="132"/>
    </location>
</feature>
<evidence type="ECO:0000259" key="6">
    <source>
        <dbReference type="Pfam" id="PF04893"/>
    </source>
</evidence>
<evidence type="ECO:0000256" key="2">
    <source>
        <dbReference type="ARBA" id="ARBA00022692"/>
    </source>
</evidence>
<feature type="domain" description="Yip1" evidence="6">
    <location>
        <begin position="12"/>
        <end position="184"/>
    </location>
</feature>
<dbReference type="RefSeq" id="WP_161816186.1">
    <property type="nucleotide sequence ID" value="NZ_BLJN01000009.1"/>
</dbReference>
<organism evidence="7 8">
    <name type="scientific">Steroidobacter agaridevorans</name>
    <dbReference type="NCBI Taxonomy" id="2695856"/>
    <lineage>
        <taxon>Bacteria</taxon>
        <taxon>Pseudomonadati</taxon>
        <taxon>Pseudomonadota</taxon>
        <taxon>Gammaproteobacteria</taxon>
        <taxon>Steroidobacterales</taxon>
        <taxon>Steroidobacteraceae</taxon>
        <taxon>Steroidobacter</taxon>
    </lineage>
</organism>
<dbReference type="AlphaFoldDB" id="A0A829YN65"/>
<dbReference type="EMBL" id="BLJN01000009">
    <property type="protein sequence ID" value="GFE84599.1"/>
    <property type="molecule type" value="Genomic_DNA"/>
</dbReference>
<feature type="transmembrane region" description="Helical" evidence="5">
    <location>
        <begin position="138"/>
        <end position="156"/>
    </location>
</feature>
<evidence type="ECO:0000256" key="1">
    <source>
        <dbReference type="ARBA" id="ARBA00004141"/>
    </source>
</evidence>
<feature type="transmembrane region" description="Helical" evidence="5">
    <location>
        <begin position="38"/>
        <end position="67"/>
    </location>
</feature>
<keyword evidence="2 5" id="KW-0812">Transmembrane</keyword>
<accession>A0A829YN65</accession>
<feature type="transmembrane region" description="Helical" evidence="5">
    <location>
        <begin position="168"/>
        <end position="189"/>
    </location>
</feature>
<evidence type="ECO:0000256" key="4">
    <source>
        <dbReference type="ARBA" id="ARBA00023136"/>
    </source>
</evidence>
<keyword evidence="8" id="KW-1185">Reference proteome</keyword>
<evidence type="ECO:0000256" key="3">
    <source>
        <dbReference type="ARBA" id="ARBA00022989"/>
    </source>
</evidence>
<evidence type="ECO:0000313" key="7">
    <source>
        <dbReference type="EMBL" id="GFE84599.1"/>
    </source>
</evidence>